<protein>
    <submittedName>
        <fullName evidence="2">Metallophosphoesterase</fullName>
    </submittedName>
</protein>
<dbReference type="EMBL" id="DVGD01000076">
    <property type="protein sequence ID" value="HIR09290.1"/>
    <property type="molecule type" value="Genomic_DNA"/>
</dbReference>
<dbReference type="PIRSF" id="PIRSF033094">
    <property type="entry name" value="Pesterase_CT488"/>
    <property type="match status" value="1"/>
</dbReference>
<evidence type="ECO:0000313" key="3">
    <source>
        <dbReference type="Proteomes" id="UP000824258"/>
    </source>
</evidence>
<dbReference type="PANTHER" id="PTHR31302">
    <property type="entry name" value="TRANSMEMBRANE PROTEIN WITH METALLOPHOSPHOESTERASE DOMAIN-RELATED"/>
    <property type="match status" value="1"/>
</dbReference>
<dbReference type="InterPro" id="IPR029052">
    <property type="entry name" value="Metallo-depent_PP-like"/>
</dbReference>
<dbReference type="Proteomes" id="UP000824258">
    <property type="component" value="Unassembled WGS sequence"/>
</dbReference>
<dbReference type="SUPFAM" id="SSF56300">
    <property type="entry name" value="Metallo-dependent phosphatases"/>
    <property type="match status" value="1"/>
</dbReference>
<sequence length="230" mass="26391">MALYALGDLHLALGAADKPMDVFGGKWTGYMEKLQENLSILRQEDTLVIVGDFCWALGLSEAEADFRFLSQFPGRKLFVKGNHDYWWNTAAKFERFCQEGGFADMHLLHNNCHFYGDIALCGTRGWFFEEEQGGSHDEKVFRRELIRLETSLKAAGEMEKYCFLHYPPRYRGYVCDEILALLKQYRVSLCCYGHLHGDSHKLAMEGLYDGTDFRLVAADFVNFQPVCLVP</sequence>
<dbReference type="GO" id="GO:0016787">
    <property type="term" value="F:hydrolase activity"/>
    <property type="evidence" value="ECO:0007669"/>
    <property type="project" value="InterPro"/>
</dbReference>
<evidence type="ECO:0000313" key="2">
    <source>
        <dbReference type="EMBL" id="HIR09290.1"/>
    </source>
</evidence>
<dbReference type="InterPro" id="IPR014578">
    <property type="entry name" value="Pesterase_CT488"/>
</dbReference>
<dbReference type="InterPro" id="IPR004843">
    <property type="entry name" value="Calcineurin-like_PHP"/>
</dbReference>
<dbReference type="AlphaFoldDB" id="A0A9D1A8Y0"/>
<accession>A0A9D1A8Y0</accession>
<dbReference type="Pfam" id="PF00149">
    <property type="entry name" value="Metallophos"/>
    <property type="match status" value="1"/>
</dbReference>
<name>A0A9D1A8Y0_9FIRM</name>
<gene>
    <name evidence="2" type="ORF">IAA70_02680</name>
</gene>
<dbReference type="Gene3D" id="3.60.21.10">
    <property type="match status" value="1"/>
</dbReference>
<dbReference type="PANTHER" id="PTHR31302:SF22">
    <property type="entry name" value="PHOSPHOESTERASE"/>
    <property type="match status" value="1"/>
</dbReference>
<comment type="caution">
    <text evidence="2">The sequence shown here is derived from an EMBL/GenBank/DDBJ whole genome shotgun (WGS) entry which is preliminary data.</text>
</comment>
<evidence type="ECO:0000259" key="1">
    <source>
        <dbReference type="Pfam" id="PF00149"/>
    </source>
</evidence>
<organism evidence="2 3">
    <name type="scientific">Candidatus Avoscillospira stercoripullorum</name>
    <dbReference type="NCBI Taxonomy" id="2840709"/>
    <lineage>
        <taxon>Bacteria</taxon>
        <taxon>Bacillati</taxon>
        <taxon>Bacillota</taxon>
        <taxon>Clostridia</taxon>
        <taxon>Eubacteriales</taxon>
        <taxon>Oscillospiraceae</taxon>
        <taxon>Oscillospiraceae incertae sedis</taxon>
        <taxon>Candidatus Avoscillospira</taxon>
    </lineage>
</organism>
<proteinExistence type="predicted"/>
<reference evidence="2" key="2">
    <citation type="journal article" date="2021" name="PeerJ">
        <title>Extensive microbial diversity within the chicken gut microbiome revealed by metagenomics and culture.</title>
        <authorList>
            <person name="Gilroy R."/>
            <person name="Ravi A."/>
            <person name="Getino M."/>
            <person name="Pursley I."/>
            <person name="Horton D.L."/>
            <person name="Alikhan N.F."/>
            <person name="Baker D."/>
            <person name="Gharbi K."/>
            <person name="Hall N."/>
            <person name="Watson M."/>
            <person name="Adriaenssens E.M."/>
            <person name="Foster-Nyarko E."/>
            <person name="Jarju S."/>
            <person name="Secka A."/>
            <person name="Antonio M."/>
            <person name="Oren A."/>
            <person name="Chaudhuri R.R."/>
            <person name="La Ragione R."/>
            <person name="Hildebrand F."/>
            <person name="Pallen M.J."/>
        </authorList>
    </citation>
    <scope>NUCLEOTIDE SEQUENCE</scope>
    <source>
        <strain evidence="2">ChiHjej9B8-7071</strain>
    </source>
</reference>
<reference evidence="2" key="1">
    <citation type="submission" date="2020-10" db="EMBL/GenBank/DDBJ databases">
        <authorList>
            <person name="Gilroy R."/>
        </authorList>
    </citation>
    <scope>NUCLEOTIDE SEQUENCE</scope>
    <source>
        <strain evidence="2">ChiHjej9B8-7071</strain>
    </source>
</reference>
<dbReference type="InterPro" id="IPR051158">
    <property type="entry name" value="Metallophosphoesterase_sf"/>
</dbReference>
<feature type="domain" description="Calcineurin-like phosphoesterase" evidence="1">
    <location>
        <begin position="3"/>
        <end position="197"/>
    </location>
</feature>